<feature type="transmembrane region" description="Helical" evidence="2">
    <location>
        <begin position="225"/>
        <end position="246"/>
    </location>
</feature>
<dbReference type="Proteomes" id="UP000198287">
    <property type="component" value="Unassembled WGS sequence"/>
</dbReference>
<evidence type="ECO:0008006" key="5">
    <source>
        <dbReference type="Google" id="ProtNLM"/>
    </source>
</evidence>
<sequence>MREMDFLKRHVMFRLKNALLTKAYRMNLLTFEVLCAFCIVPFKMSWEEEKVVEVRGKLRRTVTKFMYLFHLGRTFHFLVGFGLRMAGLQVGPSGEYVMSDKLLDYGWMGPIMCTILFRFELTRKSKEMVKMMNEAHKLEREAEKEGLNTIYIKGFFGKAWQVYTYSAYSCVFSVPMAAGMFSMLNPCEPAFISWQFLPCNSTTWVPSTDQEHRIVLTSGVIETFFWYQIISVGTLGNLSTMFYLALSLKTFMLRAAKTKVSTFGEVTLRYYRRYQVYNSLMNYCMSHVITPTMIFAWTTILIIGWYTLLRYFGRVSFALYTIHAQLALNGMICLLTEFKSAGDAHEASLNLLYDWRYSIGKSKNLKLSMRWLKSCAPLKVRIGATNYFKRNTPMLTGSFCAEQVINLIIAEAK</sequence>
<feature type="transmembrane region" description="Helical" evidence="2">
    <location>
        <begin position="280"/>
        <end position="305"/>
    </location>
</feature>
<keyword evidence="2" id="KW-0812">Transmembrane</keyword>
<dbReference type="EMBL" id="LNIX01000001">
    <property type="protein sequence ID" value="OXA63475.1"/>
    <property type="molecule type" value="Genomic_DNA"/>
</dbReference>
<feature type="transmembrane region" description="Helical" evidence="2">
    <location>
        <begin position="162"/>
        <end position="184"/>
    </location>
</feature>
<keyword evidence="2" id="KW-1133">Transmembrane helix</keyword>
<keyword evidence="1" id="KW-0175">Coiled coil</keyword>
<evidence type="ECO:0000313" key="3">
    <source>
        <dbReference type="EMBL" id="OXA63475.1"/>
    </source>
</evidence>
<evidence type="ECO:0000256" key="1">
    <source>
        <dbReference type="SAM" id="Coils"/>
    </source>
</evidence>
<name>A0A226F114_FOLCA</name>
<comment type="caution">
    <text evidence="3">The sequence shown here is derived from an EMBL/GenBank/DDBJ whole genome shotgun (WGS) entry which is preliminary data.</text>
</comment>
<gene>
    <name evidence="3" type="ORF">Fcan01_00349</name>
</gene>
<keyword evidence="4" id="KW-1185">Reference proteome</keyword>
<feature type="transmembrane region" description="Helical" evidence="2">
    <location>
        <begin position="65"/>
        <end position="85"/>
    </location>
</feature>
<accession>A0A226F114</accession>
<evidence type="ECO:0000313" key="4">
    <source>
        <dbReference type="Proteomes" id="UP000198287"/>
    </source>
</evidence>
<protein>
    <recommendedName>
        <fullName evidence="5">Odorant receptor</fullName>
    </recommendedName>
</protein>
<proteinExistence type="predicted"/>
<keyword evidence="2" id="KW-0472">Membrane</keyword>
<organism evidence="3 4">
    <name type="scientific">Folsomia candida</name>
    <name type="common">Springtail</name>
    <dbReference type="NCBI Taxonomy" id="158441"/>
    <lineage>
        <taxon>Eukaryota</taxon>
        <taxon>Metazoa</taxon>
        <taxon>Ecdysozoa</taxon>
        <taxon>Arthropoda</taxon>
        <taxon>Hexapoda</taxon>
        <taxon>Collembola</taxon>
        <taxon>Entomobryomorpha</taxon>
        <taxon>Isotomoidea</taxon>
        <taxon>Isotomidae</taxon>
        <taxon>Proisotominae</taxon>
        <taxon>Folsomia</taxon>
    </lineage>
</organism>
<reference evidence="3 4" key="1">
    <citation type="submission" date="2015-12" db="EMBL/GenBank/DDBJ databases">
        <title>The genome of Folsomia candida.</title>
        <authorList>
            <person name="Faddeeva A."/>
            <person name="Derks M.F."/>
            <person name="Anvar Y."/>
            <person name="Smit S."/>
            <person name="Van Straalen N."/>
            <person name="Roelofs D."/>
        </authorList>
    </citation>
    <scope>NUCLEOTIDE SEQUENCE [LARGE SCALE GENOMIC DNA]</scope>
    <source>
        <strain evidence="3 4">VU population</strain>
        <tissue evidence="3">Whole body</tissue>
    </source>
</reference>
<feature type="transmembrane region" description="Helical" evidence="2">
    <location>
        <begin position="105"/>
        <end position="121"/>
    </location>
</feature>
<dbReference type="AlphaFoldDB" id="A0A226F114"/>
<feature type="coiled-coil region" evidence="1">
    <location>
        <begin position="121"/>
        <end position="148"/>
    </location>
</feature>
<evidence type="ECO:0000256" key="2">
    <source>
        <dbReference type="SAM" id="Phobius"/>
    </source>
</evidence>